<dbReference type="PANTHER" id="PTHR13847:SF289">
    <property type="entry name" value="GLYCINE OXIDASE"/>
    <property type="match status" value="1"/>
</dbReference>
<dbReference type="SUPFAM" id="SSF54373">
    <property type="entry name" value="FAD-linked reductases, C-terminal domain"/>
    <property type="match status" value="1"/>
</dbReference>
<dbReference type="SUPFAM" id="SSF51905">
    <property type="entry name" value="FAD/NAD(P)-binding domain"/>
    <property type="match status" value="1"/>
</dbReference>
<dbReference type="OrthoDB" id="9806257at2"/>
<gene>
    <name evidence="3" type="ORF">E1212_06275</name>
</gene>
<dbReference type="GO" id="GO:0005737">
    <property type="term" value="C:cytoplasm"/>
    <property type="evidence" value="ECO:0007669"/>
    <property type="project" value="TreeGrafter"/>
</dbReference>
<evidence type="ECO:0000313" key="4">
    <source>
        <dbReference type="Proteomes" id="UP000295621"/>
    </source>
</evidence>
<evidence type="ECO:0000256" key="1">
    <source>
        <dbReference type="ARBA" id="ARBA00023002"/>
    </source>
</evidence>
<dbReference type="Gene3D" id="3.30.9.10">
    <property type="entry name" value="D-Amino Acid Oxidase, subunit A, domain 2"/>
    <property type="match status" value="1"/>
</dbReference>
<dbReference type="EMBL" id="SMKL01000010">
    <property type="protein sequence ID" value="TDC53272.1"/>
    <property type="molecule type" value="Genomic_DNA"/>
</dbReference>
<dbReference type="InterPro" id="IPR006076">
    <property type="entry name" value="FAD-dep_OxRdtase"/>
</dbReference>
<dbReference type="GO" id="GO:0016491">
    <property type="term" value="F:oxidoreductase activity"/>
    <property type="evidence" value="ECO:0007669"/>
    <property type="project" value="UniProtKB-KW"/>
</dbReference>
<keyword evidence="1" id="KW-0560">Oxidoreductase</keyword>
<proteinExistence type="predicted"/>
<dbReference type="Proteomes" id="UP000295621">
    <property type="component" value="Unassembled WGS sequence"/>
</dbReference>
<dbReference type="Pfam" id="PF01266">
    <property type="entry name" value="DAO"/>
    <property type="match status" value="1"/>
</dbReference>
<dbReference type="AlphaFoldDB" id="A0A4R4RWJ6"/>
<feature type="domain" description="FAD dependent oxidoreductase" evidence="2">
    <location>
        <begin position="3"/>
        <end position="398"/>
    </location>
</feature>
<dbReference type="InterPro" id="IPR036188">
    <property type="entry name" value="FAD/NAD-bd_sf"/>
</dbReference>
<evidence type="ECO:0000313" key="3">
    <source>
        <dbReference type="EMBL" id="TDC53272.1"/>
    </source>
</evidence>
<dbReference type="Gene3D" id="3.50.50.60">
    <property type="entry name" value="FAD/NAD(P)-binding domain"/>
    <property type="match status" value="2"/>
</dbReference>
<organism evidence="3 4">
    <name type="scientific">Jiangella ureilytica</name>
    <dbReference type="NCBI Taxonomy" id="2530374"/>
    <lineage>
        <taxon>Bacteria</taxon>
        <taxon>Bacillati</taxon>
        <taxon>Actinomycetota</taxon>
        <taxon>Actinomycetes</taxon>
        <taxon>Jiangellales</taxon>
        <taxon>Jiangellaceae</taxon>
        <taxon>Jiangella</taxon>
    </lineage>
</organism>
<reference evidence="3 4" key="1">
    <citation type="submission" date="2019-02" db="EMBL/GenBank/DDBJ databases">
        <title>Draft genome sequences of novel Actinobacteria.</title>
        <authorList>
            <person name="Sahin N."/>
            <person name="Ay H."/>
            <person name="Saygin H."/>
        </authorList>
    </citation>
    <scope>NUCLEOTIDE SEQUENCE [LARGE SCALE GENOMIC DNA]</scope>
    <source>
        <strain evidence="3 4">KC603</strain>
    </source>
</reference>
<accession>A0A4R4RWJ6</accession>
<dbReference type="PANTHER" id="PTHR13847">
    <property type="entry name" value="SARCOSINE DEHYDROGENASE-RELATED"/>
    <property type="match status" value="1"/>
</dbReference>
<evidence type="ECO:0000259" key="2">
    <source>
        <dbReference type="Pfam" id="PF01266"/>
    </source>
</evidence>
<dbReference type="PRINTS" id="PR00419">
    <property type="entry name" value="ADXRDTASE"/>
</dbReference>
<comment type="caution">
    <text evidence="3">The sequence shown here is derived from an EMBL/GenBank/DDBJ whole genome shotgun (WGS) entry which is preliminary data.</text>
</comment>
<sequence>MNRVAVVGAGVTGLATAWFLQEHDVDVTVFDRTGVAAGASWGNAGLVVPALTAPLPAPGVLTFGLRALLNPASPVSVSPRPDPELLRFLTGFARHSSQRRWAAGARTFVPLDRLALEAFDQLAAGGAGTDGAGGRAGPLIAAYRTERERDVLLAELDHLRAAGREPAFDLLTGDEARAAAPALSGAVGAAVRLHAQRHVDPGRFVHALAASVTARGGTVRTGVESAAVTAVADTGADVEVRIPSGTEPYDAVVLATGAALGRLARRFGVRRVVMAGRGYSCSVPVDPLPATPLYFPAARVACTPIGGRLRLAGMMEFRRIDAPPDARRVRAVADAVRPLLTGADVDDQRDVWVGARPCTPDGLPLVGATRSPRVFVTGGHGMWGVTLGPATGRLLAERIVTGRLPPELAPFDPLR</sequence>
<protein>
    <submittedName>
        <fullName evidence="3">FAD-dependent oxidoreductase</fullName>
    </submittedName>
</protein>
<dbReference type="RefSeq" id="WP_131980441.1">
    <property type="nucleotide sequence ID" value="NZ_SMKL01000010.1"/>
</dbReference>
<keyword evidence="4" id="KW-1185">Reference proteome</keyword>
<name>A0A4R4RWJ6_9ACTN</name>